<dbReference type="GO" id="GO:0006970">
    <property type="term" value="P:response to osmotic stress"/>
    <property type="evidence" value="ECO:0007669"/>
    <property type="project" value="TreeGrafter"/>
</dbReference>
<dbReference type="InterPro" id="IPR039609">
    <property type="entry name" value="VQ_15/22"/>
</dbReference>
<protein>
    <recommendedName>
        <fullName evidence="1">VQ domain-containing protein</fullName>
    </recommendedName>
</protein>
<feature type="domain" description="VQ" evidence="1">
    <location>
        <begin position="100"/>
        <end position="122"/>
    </location>
</feature>
<dbReference type="PANTHER" id="PTHR33179">
    <property type="entry name" value="VQ MOTIF-CONTAINING PROTEIN"/>
    <property type="match status" value="1"/>
</dbReference>
<gene>
    <name evidence="2" type="ORF">K2173_015018</name>
</gene>
<dbReference type="GO" id="GO:0005516">
    <property type="term" value="F:calmodulin binding"/>
    <property type="evidence" value="ECO:0007669"/>
    <property type="project" value="TreeGrafter"/>
</dbReference>
<comment type="caution">
    <text evidence="2">The sequence shown here is derived from an EMBL/GenBank/DDBJ whole genome shotgun (WGS) entry which is preliminary data.</text>
</comment>
<evidence type="ECO:0000259" key="1">
    <source>
        <dbReference type="Pfam" id="PF05678"/>
    </source>
</evidence>
<accession>A0AAV8TWJ1</accession>
<dbReference type="EMBL" id="JAIWQS010000003">
    <property type="protein sequence ID" value="KAJ8770404.1"/>
    <property type="molecule type" value="Genomic_DNA"/>
</dbReference>
<dbReference type="AlphaFoldDB" id="A0AAV8TWJ1"/>
<dbReference type="Proteomes" id="UP001159364">
    <property type="component" value="Linkage Group LG03"/>
</dbReference>
<dbReference type="InterPro" id="IPR008889">
    <property type="entry name" value="VQ"/>
</dbReference>
<sequence>MTSSENLASVEPWMSSRPAFPDSLMLENYVRDAQTITKALQKSHCGNSTNVYSSSASVQQNTTNPNVSTVSGFDPDKATRRQRTLVTGRISKRKSRALKRSQTTFIPVDPENFRQMVQQVTGVGFGNYQMPMMPVLKPEPQRLGERLKGCGAGAAAMGYLPTLDTSAVLLDHHQQQMVMGSTTGSGIGPVVGSGSVVANVGGSWSGSGSGLDFDISSNF</sequence>
<organism evidence="2 3">
    <name type="scientific">Erythroxylum novogranatense</name>
    <dbReference type="NCBI Taxonomy" id="1862640"/>
    <lineage>
        <taxon>Eukaryota</taxon>
        <taxon>Viridiplantae</taxon>
        <taxon>Streptophyta</taxon>
        <taxon>Embryophyta</taxon>
        <taxon>Tracheophyta</taxon>
        <taxon>Spermatophyta</taxon>
        <taxon>Magnoliopsida</taxon>
        <taxon>eudicotyledons</taxon>
        <taxon>Gunneridae</taxon>
        <taxon>Pentapetalae</taxon>
        <taxon>rosids</taxon>
        <taxon>fabids</taxon>
        <taxon>Malpighiales</taxon>
        <taxon>Erythroxylaceae</taxon>
        <taxon>Erythroxylum</taxon>
    </lineage>
</organism>
<name>A0AAV8TWJ1_9ROSI</name>
<dbReference type="GO" id="GO:0005634">
    <property type="term" value="C:nucleus"/>
    <property type="evidence" value="ECO:0007669"/>
    <property type="project" value="TreeGrafter"/>
</dbReference>
<dbReference type="PANTHER" id="PTHR33179:SF9">
    <property type="entry name" value="OS01G0278000 PROTEIN"/>
    <property type="match status" value="1"/>
</dbReference>
<dbReference type="Pfam" id="PF05678">
    <property type="entry name" value="VQ"/>
    <property type="match status" value="1"/>
</dbReference>
<evidence type="ECO:0000313" key="2">
    <source>
        <dbReference type="EMBL" id="KAJ8770404.1"/>
    </source>
</evidence>
<reference evidence="2 3" key="1">
    <citation type="submission" date="2021-09" db="EMBL/GenBank/DDBJ databases">
        <title>Genomic insights and catalytic innovation underlie evolution of tropane alkaloids biosynthesis.</title>
        <authorList>
            <person name="Wang Y.-J."/>
            <person name="Tian T."/>
            <person name="Huang J.-P."/>
            <person name="Huang S.-X."/>
        </authorList>
    </citation>
    <scope>NUCLEOTIDE SEQUENCE [LARGE SCALE GENOMIC DNA]</scope>
    <source>
        <strain evidence="2">KIB-2018</strain>
        <tissue evidence="2">Leaf</tissue>
    </source>
</reference>
<keyword evidence="3" id="KW-1185">Reference proteome</keyword>
<evidence type="ECO:0000313" key="3">
    <source>
        <dbReference type="Proteomes" id="UP001159364"/>
    </source>
</evidence>
<proteinExistence type="predicted"/>